<evidence type="ECO:0000259" key="8">
    <source>
        <dbReference type="PROSITE" id="PS50850"/>
    </source>
</evidence>
<dbReference type="RefSeq" id="WP_048887878.1">
    <property type="nucleotide sequence ID" value="NZ_LFEJ01000013.1"/>
</dbReference>
<protein>
    <submittedName>
        <fullName evidence="9">Transporter</fullName>
    </submittedName>
</protein>
<feature type="transmembrane region" description="Helical" evidence="7">
    <location>
        <begin position="164"/>
        <end position="183"/>
    </location>
</feature>
<feature type="transmembrane region" description="Helical" evidence="7">
    <location>
        <begin position="337"/>
        <end position="359"/>
    </location>
</feature>
<dbReference type="EMBL" id="LFEJ01000013">
    <property type="protein sequence ID" value="KMV34995.1"/>
    <property type="molecule type" value="Genomic_DNA"/>
</dbReference>
<evidence type="ECO:0000256" key="1">
    <source>
        <dbReference type="ARBA" id="ARBA00004651"/>
    </source>
</evidence>
<dbReference type="PANTHER" id="PTHR23535">
    <property type="entry name" value="SUGAR EFFLUX TRANSPORTER A-RELATED"/>
    <property type="match status" value="1"/>
</dbReference>
<dbReference type="Pfam" id="PF07690">
    <property type="entry name" value="MFS_1"/>
    <property type="match status" value="1"/>
</dbReference>
<evidence type="ECO:0000256" key="2">
    <source>
        <dbReference type="ARBA" id="ARBA00022448"/>
    </source>
</evidence>
<dbReference type="AlphaFoldDB" id="A0A0J8VR50"/>
<feature type="transmembrane region" description="Helical" evidence="7">
    <location>
        <begin position="278"/>
        <end position="295"/>
    </location>
</feature>
<keyword evidence="6 7" id="KW-0472">Membrane</keyword>
<feature type="transmembrane region" description="Helical" evidence="7">
    <location>
        <begin position="138"/>
        <end position="158"/>
    </location>
</feature>
<feature type="domain" description="Major facilitator superfamily (MFS) profile" evidence="8">
    <location>
        <begin position="8"/>
        <end position="387"/>
    </location>
</feature>
<keyword evidence="10" id="KW-1185">Reference proteome</keyword>
<dbReference type="Proteomes" id="UP000037315">
    <property type="component" value="Unassembled WGS sequence"/>
</dbReference>
<evidence type="ECO:0000256" key="7">
    <source>
        <dbReference type="SAM" id="Phobius"/>
    </source>
</evidence>
<proteinExistence type="predicted"/>
<name>A0A0J8VR50_9ENTR</name>
<keyword evidence="5 7" id="KW-1133">Transmembrane helix</keyword>
<evidence type="ECO:0000256" key="6">
    <source>
        <dbReference type="ARBA" id="ARBA00023136"/>
    </source>
</evidence>
<feature type="transmembrane region" description="Helical" evidence="7">
    <location>
        <begin position="48"/>
        <end position="67"/>
    </location>
</feature>
<evidence type="ECO:0000313" key="10">
    <source>
        <dbReference type="Proteomes" id="UP000037315"/>
    </source>
</evidence>
<comment type="caution">
    <text evidence="9">The sequence shown here is derived from an EMBL/GenBank/DDBJ whole genome shotgun (WGS) entry which is preliminary data.</text>
</comment>
<dbReference type="SUPFAM" id="SSF103473">
    <property type="entry name" value="MFS general substrate transporter"/>
    <property type="match status" value="1"/>
</dbReference>
<dbReference type="PATRIC" id="fig|1656095.3.peg.4552"/>
<sequence>MLSKKNKSTATLLFSSLLLTIGRGATLPFMAIYLSKAYQMSVDGVGAALSLAMTLGVLFSLGFGVLADRFDKKRYMLIAIAIFIAGFAAIPLAGNATLVVLLFATINCAYSVFSTVLKSYFSDTLSVSARARIFSLNYTFVNIGWTIGPPIATWLVLYGLNMPFWLAAFTATMALVMILLFVLRVSSMAGAGSAPAAAPPLSLLWRDQRLLWFTGSAFLGSLVAGSFAICISQYVLTFSDSALAQQVVAVVLPVNAVLVVSLQYFVGKHIRADNIRRLMFYGTLCFMLGLAGFLFSGTSLWMWGLAAAIFTVGEVIYVPGEYMLIDNIAPPGLKAGYFSVQSLGWLGAACNPLFTGVMLTNFPAWSLFAALMVCSLIAYLMMLKGMRVKPVGVMQAG</sequence>
<feature type="transmembrane region" description="Helical" evidence="7">
    <location>
        <begin position="365"/>
        <end position="383"/>
    </location>
</feature>
<evidence type="ECO:0000256" key="3">
    <source>
        <dbReference type="ARBA" id="ARBA00022475"/>
    </source>
</evidence>
<keyword evidence="4 7" id="KW-0812">Transmembrane</keyword>
<evidence type="ECO:0000256" key="4">
    <source>
        <dbReference type="ARBA" id="ARBA00022692"/>
    </source>
</evidence>
<dbReference type="OrthoDB" id="3237211at2"/>
<dbReference type="GO" id="GO:0071916">
    <property type="term" value="F:dipeptide transmembrane transporter activity"/>
    <property type="evidence" value="ECO:0007669"/>
    <property type="project" value="TreeGrafter"/>
</dbReference>
<dbReference type="NCBIfam" id="NF007472">
    <property type="entry name" value="PRK10054.1"/>
    <property type="match status" value="1"/>
</dbReference>
<dbReference type="GO" id="GO:0005886">
    <property type="term" value="C:plasma membrane"/>
    <property type="evidence" value="ECO:0007669"/>
    <property type="project" value="UniProtKB-SubCell"/>
</dbReference>
<comment type="subcellular location">
    <subcellularLocation>
        <location evidence="1">Cell membrane</location>
        <topology evidence="1">Multi-pass membrane protein</topology>
    </subcellularLocation>
</comment>
<accession>A0A0J8VR50</accession>
<dbReference type="PROSITE" id="PS50850">
    <property type="entry name" value="MFS"/>
    <property type="match status" value="1"/>
</dbReference>
<dbReference type="InterPro" id="IPR036259">
    <property type="entry name" value="MFS_trans_sf"/>
</dbReference>
<dbReference type="InterPro" id="IPR020846">
    <property type="entry name" value="MFS_dom"/>
</dbReference>
<gene>
    <name evidence="9" type="ORF">ACH50_09575</name>
</gene>
<feature type="transmembrane region" description="Helical" evidence="7">
    <location>
        <begin position="247"/>
        <end position="266"/>
    </location>
</feature>
<keyword evidence="3" id="KW-1003">Cell membrane</keyword>
<dbReference type="STRING" id="1121863.GCA_000621185_01435"/>
<evidence type="ECO:0000313" key="9">
    <source>
        <dbReference type="EMBL" id="KMV34995.1"/>
    </source>
</evidence>
<dbReference type="InterPro" id="IPR011701">
    <property type="entry name" value="MFS"/>
</dbReference>
<feature type="transmembrane region" description="Helical" evidence="7">
    <location>
        <begin position="210"/>
        <end position="235"/>
    </location>
</feature>
<keyword evidence="2" id="KW-0813">Transport</keyword>
<dbReference type="PANTHER" id="PTHR23535:SF1">
    <property type="entry name" value="MFS FAMILY TRANSPORT PROTEIN"/>
    <property type="match status" value="1"/>
</dbReference>
<feature type="transmembrane region" description="Helical" evidence="7">
    <location>
        <begin position="301"/>
        <end position="325"/>
    </location>
</feature>
<dbReference type="Gene3D" id="1.20.1250.20">
    <property type="entry name" value="MFS general substrate transporter like domains"/>
    <property type="match status" value="1"/>
</dbReference>
<feature type="transmembrane region" description="Helical" evidence="7">
    <location>
        <begin position="74"/>
        <end position="92"/>
    </location>
</feature>
<feature type="transmembrane region" description="Helical" evidence="7">
    <location>
        <begin position="98"/>
        <end position="117"/>
    </location>
</feature>
<organism evidence="9 10">
    <name type="scientific">Franconibacter pulveris</name>
    <dbReference type="NCBI Taxonomy" id="435910"/>
    <lineage>
        <taxon>Bacteria</taxon>
        <taxon>Pseudomonadati</taxon>
        <taxon>Pseudomonadota</taxon>
        <taxon>Gammaproteobacteria</taxon>
        <taxon>Enterobacterales</taxon>
        <taxon>Enterobacteriaceae</taxon>
        <taxon>Franconibacter</taxon>
    </lineage>
</organism>
<evidence type="ECO:0000256" key="5">
    <source>
        <dbReference type="ARBA" id="ARBA00022989"/>
    </source>
</evidence>
<reference evidence="9 10" key="1">
    <citation type="submission" date="2015-06" db="EMBL/GenBank/DDBJ databases">
        <title>Genome sequencing of Cronobacter sp. strain DJ34 isolated from petroleum contaminated sludge of Duliajan Oil Fields, Assam, India.</title>
        <authorList>
            <person name="Pal S."/>
            <person name="Banerjee T.D."/>
            <person name="Roy A."/>
            <person name="Sar P."/>
            <person name="Kazy S.K."/>
        </authorList>
    </citation>
    <scope>NUCLEOTIDE SEQUENCE [LARGE SCALE GENOMIC DNA]</scope>
    <source>
        <strain evidence="9 10">DJ34</strain>
    </source>
</reference>